<organism evidence="5 6">
    <name type="scientific">Vibrio penaeicida</name>
    <dbReference type="NCBI Taxonomy" id="104609"/>
    <lineage>
        <taxon>Bacteria</taxon>
        <taxon>Pseudomonadati</taxon>
        <taxon>Pseudomonadota</taxon>
        <taxon>Gammaproteobacteria</taxon>
        <taxon>Vibrionales</taxon>
        <taxon>Vibrionaceae</taxon>
        <taxon>Vibrio</taxon>
    </lineage>
</organism>
<comment type="cofactor">
    <cofactor evidence="1">
        <name>Mg(2+)</name>
        <dbReference type="ChEBI" id="CHEBI:18420"/>
    </cofactor>
</comment>
<comment type="caution">
    <text evidence="5">The sequence shown here is derived from an EMBL/GenBank/DDBJ whole genome shotgun (WGS) entry which is preliminary data.</text>
</comment>
<dbReference type="PROSITE" id="PS51462">
    <property type="entry name" value="NUDIX"/>
    <property type="match status" value="1"/>
</dbReference>
<gene>
    <name evidence="5" type="ORF">GCM10007932_32860</name>
</gene>
<evidence type="ECO:0000259" key="4">
    <source>
        <dbReference type="PROSITE" id="PS51462"/>
    </source>
</evidence>
<name>A0AAV5NT83_9VIBR</name>
<dbReference type="GO" id="GO:0016787">
    <property type="term" value="F:hydrolase activity"/>
    <property type="evidence" value="ECO:0007669"/>
    <property type="project" value="UniProtKB-KW"/>
</dbReference>
<keyword evidence="6" id="KW-1185">Reference proteome</keyword>
<dbReference type="InterPro" id="IPR015797">
    <property type="entry name" value="NUDIX_hydrolase-like_dom_sf"/>
</dbReference>
<feature type="domain" description="Nudix hydrolase" evidence="4">
    <location>
        <begin position="19"/>
        <end position="149"/>
    </location>
</feature>
<protein>
    <submittedName>
        <fullName evidence="5">NUDIX hydrolase</fullName>
    </submittedName>
</protein>
<evidence type="ECO:0000256" key="2">
    <source>
        <dbReference type="ARBA" id="ARBA00022801"/>
    </source>
</evidence>
<keyword evidence="2 3" id="KW-0378">Hydrolase</keyword>
<dbReference type="PANTHER" id="PTHR43046:SF2">
    <property type="entry name" value="8-OXO-DGTP DIPHOSPHATASE-RELATED"/>
    <property type="match status" value="1"/>
</dbReference>
<dbReference type="PANTHER" id="PTHR43046">
    <property type="entry name" value="GDP-MANNOSE MANNOSYL HYDROLASE"/>
    <property type="match status" value="1"/>
</dbReference>
<dbReference type="PROSITE" id="PS00893">
    <property type="entry name" value="NUDIX_BOX"/>
    <property type="match status" value="1"/>
</dbReference>
<dbReference type="Gene3D" id="3.90.79.10">
    <property type="entry name" value="Nucleoside Triphosphate Pyrophosphohydrolase"/>
    <property type="match status" value="1"/>
</dbReference>
<dbReference type="Pfam" id="PF00293">
    <property type="entry name" value="NUDIX"/>
    <property type="match status" value="1"/>
</dbReference>
<evidence type="ECO:0000256" key="3">
    <source>
        <dbReference type="RuleBase" id="RU003476"/>
    </source>
</evidence>
<dbReference type="PRINTS" id="PR00502">
    <property type="entry name" value="NUDIXFAMILY"/>
</dbReference>
<dbReference type="AlphaFoldDB" id="A0AAV5NT83"/>
<dbReference type="RefSeq" id="WP_126609144.1">
    <property type="nucleotide sequence ID" value="NZ_AP025145.1"/>
</dbReference>
<dbReference type="SUPFAM" id="SSF55811">
    <property type="entry name" value="Nudix"/>
    <property type="match status" value="1"/>
</dbReference>
<evidence type="ECO:0000256" key="1">
    <source>
        <dbReference type="ARBA" id="ARBA00001946"/>
    </source>
</evidence>
<dbReference type="EMBL" id="BSNX01000041">
    <property type="protein sequence ID" value="GLQ73926.1"/>
    <property type="molecule type" value="Genomic_DNA"/>
</dbReference>
<comment type="similarity">
    <text evidence="3">Belongs to the Nudix hydrolase family.</text>
</comment>
<accession>A0AAV5NT83</accession>
<dbReference type="InterPro" id="IPR000086">
    <property type="entry name" value="NUDIX_hydrolase_dom"/>
</dbReference>
<evidence type="ECO:0000313" key="6">
    <source>
        <dbReference type="Proteomes" id="UP001156690"/>
    </source>
</evidence>
<proteinExistence type="inferred from homology"/>
<dbReference type="Proteomes" id="UP001156690">
    <property type="component" value="Unassembled WGS sequence"/>
</dbReference>
<dbReference type="InterPro" id="IPR020476">
    <property type="entry name" value="Nudix_hydrolase"/>
</dbReference>
<sequence>MSASHYIKEIRSLIGNKPLLIPSVAAVILDEHKRLLLQQKQDGSWSLPAGMIEPGESPSAAIKREVLEETGYTVSAMKILGTFGGEGFSFTYPNGDRVDYTVILFRCHITGLPCKKLDEETKALQYFSKDKMPDLALPYPKDCLFDELDEPYTQATSRY</sequence>
<reference evidence="6" key="1">
    <citation type="journal article" date="2019" name="Int. J. Syst. Evol. Microbiol.">
        <title>The Global Catalogue of Microorganisms (GCM) 10K type strain sequencing project: providing services to taxonomists for standard genome sequencing and annotation.</title>
        <authorList>
            <consortium name="The Broad Institute Genomics Platform"/>
            <consortium name="The Broad Institute Genome Sequencing Center for Infectious Disease"/>
            <person name="Wu L."/>
            <person name="Ma J."/>
        </authorList>
    </citation>
    <scope>NUCLEOTIDE SEQUENCE [LARGE SCALE GENOMIC DNA]</scope>
    <source>
        <strain evidence="6">NBRC 15640</strain>
    </source>
</reference>
<evidence type="ECO:0000313" key="5">
    <source>
        <dbReference type="EMBL" id="GLQ73926.1"/>
    </source>
</evidence>
<dbReference type="InterPro" id="IPR020084">
    <property type="entry name" value="NUDIX_hydrolase_CS"/>
</dbReference>